<gene>
    <name evidence="2" type="ORF">TBRA_LOCUS11122</name>
</gene>
<feature type="compositionally biased region" description="Basic and acidic residues" evidence="1">
    <location>
        <begin position="449"/>
        <end position="468"/>
    </location>
</feature>
<accession>A0A6H5IQ19</accession>
<evidence type="ECO:0000313" key="2">
    <source>
        <dbReference type="EMBL" id="CAB0039379.1"/>
    </source>
</evidence>
<name>A0A6H5IQ19_9HYME</name>
<dbReference type="EMBL" id="CADCXV010000958">
    <property type="protein sequence ID" value="CAB0039379.1"/>
    <property type="molecule type" value="Genomic_DNA"/>
</dbReference>
<proteinExistence type="predicted"/>
<evidence type="ECO:0000256" key="1">
    <source>
        <dbReference type="SAM" id="MobiDB-lite"/>
    </source>
</evidence>
<organism evidence="2 3">
    <name type="scientific">Trichogramma brassicae</name>
    <dbReference type="NCBI Taxonomy" id="86971"/>
    <lineage>
        <taxon>Eukaryota</taxon>
        <taxon>Metazoa</taxon>
        <taxon>Ecdysozoa</taxon>
        <taxon>Arthropoda</taxon>
        <taxon>Hexapoda</taxon>
        <taxon>Insecta</taxon>
        <taxon>Pterygota</taxon>
        <taxon>Neoptera</taxon>
        <taxon>Endopterygota</taxon>
        <taxon>Hymenoptera</taxon>
        <taxon>Apocrita</taxon>
        <taxon>Proctotrupomorpha</taxon>
        <taxon>Chalcidoidea</taxon>
        <taxon>Trichogrammatidae</taxon>
        <taxon>Trichogramma</taxon>
    </lineage>
</organism>
<protein>
    <submittedName>
        <fullName evidence="2">Uncharacterized protein</fullName>
    </submittedName>
</protein>
<sequence length="541" mass="60545">MSGSSSSGDVDYIRDRRRGRRGRRHDAHEQQGITMLFRRCYCLNLTVPPPSCAGCGYAASQQKKKRCSSKKNPVPLLLLYAVYVLEQRNAISRRSFSLFSFFSTAVPPPPHTHIYIPDPSVNSNCYLNVCARTAVRIYSALPELSVSSPTFFPRCLSYIPRVHVRRSEAARGATRLTCARTDYSHINELEAKKRRRRPTRGNRCAAFKALTPLFIVHRTSQRASISCVLLPLAARIKKTKNRYLVIKKKKKEAKRKKNKLAFCYTFGFACVVSRGIVVDHRCVASLRNHQQPSGEPAAISSPPPCLLQASWTETEREREKCIRAPESMRPLQRRPQLLGIRAFASLLELLYGSVYNPSLNEVPPVGARLCRSLHRREPSRITPFCFVLLTADFALDYALSCYRWPCAASFFSCSAKSNPIQCVSNSSQRSAHNLAETTFEPLGLSSAKTRGEEGESERKRKAEKADGKRARLNEYDVDDDDDHDIARITACVQTSPTAAAAPPVAAAMAATLLIQGSEAREIDERETSIEIHAMPPSTYLF</sequence>
<evidence type="ECO:0000313" key="3">
    <source>
        <dbReference type="Proteomes" id="UP000479190"/>
    </source>
</evidence>
<feature type="region of interest" description="Disordered" evidence="1">
    <location>
        <begin position="442"/>
        <end position="468"/>
    </location>
</feature>
<dbReference type="AlphaFoldDB" id="A0A6H5IQ19"/>
<keyword evidence="3" id="KW-1185">Reference proteome</keyword>
<dbReference type="Proteomes" id="UP000479190">
    <property type="component" value="Unassembled WGS sequence"/>
</dbReference>
<feature type="non-terminal residue" evidence="2">
    <location>
        <position position="541"/>
    </location>
</feature>
<feature type="region of interest" description="Disordered" evidence="1">
    <location>
        <begin position="1"/>
        <end position="28"/>
    </location>
</feature>
<feature type="compositionally biased region" description="Basic residues" evidence="1">
    <location>
        <begin position="15"/>
        <end position="25"/>
    </location>
</feature>
<reference evidence="2 3" key="1">
    <citation type="submission" date="2020-02" db="EMBL/GenBank/DDBJ databases">
        <authorList>
            <person name="Ferguson B K."/>
        </authorList>
    </citation>
    <scope>NUCLEOTIDE SEQUENCE [LARGE SCALE GENOMIC DNA]</scope>
</reference>